<comment type="caution">
    <text evidence="1">The sequence shown here is derived from an EMBL/GenBank/DDBJ whole genome shotgun (WGS) entry which is preliminary data.</text>
</comment>
<sequence>MRNLVVLAGLGLLVACATPGYEYEARIAPNFPQAADYRDPAVGRFRGPAGDVAEAEFDAMLADVRLDGMPWFTASPDGPDSVYEGDVSIDAWNEDVRYERERRCVKHKGVFDCKRHAMVETECTTGTVEVTVTTRLIDLTSNRTVFTASQPGGAARETCIDIAEYPDDGRPEGVYRDPRQSNYNPYNAPIGMVQDAVTEAVRRFRYDIAPYNKTVRAEIMTDGLVPEEQNDARFALAVEATKQGNFIAACTQWDAIAREYPRAPAVLHNQGACAEARGDMETAQARYARAAELVGGVPLLKPKQARPIFDALERVSGRRVDQTVIDGMMAPEGS</sequence>
<gene>
    <name evidence="1" type="ORF">HJO_07832</name>
</gene>
<dbReference type="PROSITE" id="PS51257">
    <property type="entry name" value="PROKAR_LIPOPROTEIN"/>
    <property type="match status" value="1"/>
</dbReference>
<dbReference type="OrthoDB" id="7426733at2"/>
<proteinExistence type="predicted"/>
<keyword evidence="2" id="KW-1185">Reference proteome</keyword>
<protein>
    <recommendedName>
        <fullName evidence="3">Lipoprotein</fullName>
    </recommendedName>
</protein>
<evidence type="ECO:0008006" key="3">
    <source>
        <dbReference type="Google" id="ProtNLM"/>
    </source>
</evidence>
<dbReference type="Proteomes" id="UP000025171">
    <property type="component" value="Unassembled WGS sequence"/>
</dbReference>
<name>A0A059FQU7_9PROT</name>
<dbReference type="EMBL" id="ARYK01000003">
    <property type="protein sequence ID" value="KCZ92848.1"/>
    <property type="molecule type" value="Genomic_DNA"/>
</dbReference>
<reference evidence="1 2" key="1">
    <citation type="journal article" date="2014" name="Antonie Van Leeuwenhoek">
        <title>Hyphomonas beringensis sp. nov. and Hyphomonas chukchiensis sp. nov., isolated from surface seawater of the Bering Sea and Chukchi Sea.</title>
        <authorList>
            <person name="Li C."/>
            <person name="Lai Q."/>
            <person name="Li G."/>
            <person name="Dong C."/>
            <person name="Wang J."/>
            <person name="Liao Y."/>
            <person name="Shao Z."/>
        </authorList>
    </citation>
    <scope>NUCLEOTIDE SEQUENCE [LARGE SCALE GENOMIC DNA]</scope>
    <source>
        <strain evidence="1 2">MHS-2</strain>
    </source>
</reference>
<evidence type="ECO:0000313" key="2">
    <source>
        <dbReference type="Proteomes" id="UP000025171"/>
    </source>
</evidence>
<dbReference type="AlphaFoldDB" id="A0A059FQU7"/>
<dbReference type="eggNOG" id="COG0457">
    <property type="taxonomic scope" value="Bacteria"/>
</dbReference>
<accession>A0A059FQU7</accession>
<evidence type="ECO:0000313" key="1">
    <source>
        <dbReference type="EMBL" id="KCZ92848.1"/>
    </source>
</evidence>
<dbReference type="STRING" id="1280950.HJO_07832"/>
<dbReference type="Gene3D" id="1.25.40.10">
    <property type="entry name" value="Tetratricopeptide repeat domain"/>
    <property type="match status" value="1"/>
</dbReference>
<dbReference type="PATRIC" id="fig|1280950.3.peg.1570"/>
<dbReference type="RefSeq" id="WP_035615766.1">
    <property type="nucleotide sequence ID" value="NZ_ARYK01000003.1"/>
</dbReference>
<organism evidence="1 2">
    <name type="scientific">Hyphomonas johnsonii MHS-2</name>
    <dbReference type="NCBI Taxonomy" id="1280950"/>
    <lineage>
        <taxon>Bacteria</taxon>
        <taxon>Pseudomonadati</taxon>
        <taxon>Pseudomonadota</taxon>
        <taxon>Alphaproteobacteria</taxon>
        <taxon>Hyphomonadales</taxon>
        <taxon>Hyphomonadaceae</taxon>
        <taxon>Hyphomonas</taxon>
    </lineage>
</organism>
<dbReference type="SUPFAM" id="SSF48452">
    <property type="entry name" value="TPR-like"/>
    <property type="match status" value="1"/>
</dbReference>
<dbReference type="InterPro" id="IPR011990">
    <property type="entry name" value="TPR-like_helical_dom_sf"/>
</dbReference>